<dbReference type="AlphaFoldDB" id="A0A0H5R8F0"/>
<feature type="non-terminal residue" evidence="1">
    <location>
        <position position="1"/>
    </location>
</feature>
<name>A0A0H5R8F0_9EUKA</name>
<dbReference type="EMBL" id="HACM01009649">
    <property type="protein sequence ID" value="CRZ10091.1"/>
    <property type="molecule type" value="Transcribed_RNA"/>
</dbReference>
<proteinExistence type="predicted"/>
<organism evidence="1">
    <name type="scientific">Spongospora subterranea</name>
    <dbReference type="NCBI Taxonomy" id="70186"/>
    <lineage>
        <taxon>Eukaryota</taxon>
        <taxon>Sar</taxon>
        <taxon>Rhizaria</taxon>
        <taxon>Endomyxa</taxon>
        <taxon>Phytomyxea</taxon>
        <taxon>Plasmodiophorida</taxon>
        <taxon>Plasmodiophoridae</taxon>
        <taxon>Spongospora</taxon>
    </lineage>
</organism>
<reference evidence="1" key="1">
    <citation type="submission" date="2015-04" db="EMBL/GenBank/DDBJ databases">
        <title>The genome sequence of the plant pathogenic Rhizarian Plasmodiophora brassicae reveals insights in its biotrophic life cycle and the origin of chitin synthesis.</title>
        <authorList>
            <person name="Schwelm A."/>
            <person name="Fogelqvist J."/>
            <person name="Knaust A."/>
            <person name="Julke S."/>
            <person name="Lilja T."/>
            <person name="Dhandapani V."/>
            <person name="Bonilla-Rosso G."/>
            <person name="Karlsson M."/>
            <person name="Shevchenko A."/>
            <person name="Choi S.R."/>
            <person name="Kim H.G."/>
            <person name="Park J.Y."/>
            <person name="Lim Y.P."/>
            <person name="Ludwig-Muller J."/>
            <person name="Dixelius C."/>
        </authorList>
    </citation>
    <scope>NUCLEOTIDE SEQUENCE</scope>
    <source>
        <tissue evidence="1">Potato root galls</tissue>
    </source>
</reference>
<evidence type="ECO:0000313" key="1">
    <source>
        <dbReference type="EMBL" id="CRZ10091.1"/>
    </source>
</evidence>
<sequence length="126" mass="14334">RPGTESNEVVRPYIRGVIELERMSRSSQIMDRIHQDKADQLVAAVCAEYNFNALTNPDLYDLMVSAVTLVNDVRQYAIAGIPNPQTEAKLHHMLHNLQPRDNPQCQAKFSSIELFVREICAMKPLK</sequence>
<protein>
    <submittedName>
        <fullName evidence="1">Uncharacterized protein</fullName>
    </submittedName>
</protein>
<accession>A0A0H5R8F0</accession>